<sequence>MGGAQGGEEGCRTHLYAQRFAQHTPFKNIVFSDSVLVRATAWFTMFLSSLSRHLYHELLVGGNATVIRSVLSVFLTQPSSKEFVTRRSKKLFCEPIALKDLDQTEYNLPKNTSYMVMASVAVSVIHSDKVRIAVSKKVAKTATASA</sequence>
<reference evidence="1 2" key="1">
    <citation type="submission" date="2021-06" db="EMBL/GenBank/DDBJ databases">
        <title>Caerostris extrusa draft genome.</title>
        <authorList>
            <person name="Kono N."/>
            <person name="Arakawa K."/>
        </authorList>
    </citation>
    <scope>NUCLEOTIDE SEQUENCE [LARGE SCALE GENOMIC DNA]</scope>
</reference>
<gene>
    <name evidence="1" type="ORF">CEXT_270081</name>
</gene>
<protein>
    <submittedName>
        <fullName evidence="1">Uncharacterized protein</fullName>
    </submittedName>
</protein>
<organism evidence="1 2">
    <name type="scientific">Caerostris extrusa</name>
    <name type="common">Bark spider</name>
    <name type="synonym">Caerostris bankana</name>
    <dbReference type="NCBI Taxonomy" id="172846"/>
    <lineage>
        <taxon>Eukaryota</taxon>
        <taxon>Metazoa</taxon>
        <taxon>Ecdysozoa</taxon>
        <taxon>Arthropoda</taxon>
        <taxon>Chelicerata</taxon>
        <taxon>Arachnida</taxon>
        <taxon>Araneae</taxon>
        <taxon>Araneomorphae</taxon>
        <taxon>Entelegynae</taxon>
        <taxon>Araneoidea</taxon>
        <taxon>Araneidae</taxon>
        <taxon>Caerostris</taxon>
    </lineage>
</organism>
<accession>A0AAV4X7P6</accession>
<proteinExistence type="predicted"/>
<evidence type="ECO:0000313" key="1">
    <source>
        <dbReference type="EMBL" id="GIY90703.1"/>
    </source>
</evidence>
<dbReference type="AlphaFoldDB" id="A0AAV4X7P6"/>
<evidence type="ECO:0000313" key="2">
    <source>
        <dbReference type="Proteomes" id="UP001054945"/>
    </source>
</evidence>
<dbReference type="EMBL" id="BPLR01017342">
    <property type="protein sequence ID" value="GIY90703.1"/>
    <property type="molecule type" value="Genomic_DNA"/>
</dbReference>
<dbReference type="Proteomes" id="UP001054945">
    <property type="component" value="Unassembled WGS sequence"/>
</dbReference>
<comment type="caution">
    <text evidence="1">The sequence shown here is derived from an EMBL/GenBank/DDBJ whole genome shotgun (WGS) entry which is preliminary data.</text>
</comment>
<name>A0AAV4X7P6_CAEEX</name>
<keyword evidence="2" id="KW-1185">Reference proteome</keyword>